<organism evidence="1">
    <name type="scientific">Solibacter usitatus (strain Ellin6076)</name>
    <dbReference type="NCBI Taxonomy" id="234267"/>
    <lineage>
        <taxon>Bacteria</taxon>
        <taxon>Pseudomonadati</taxon>
        <taxon>Acidobacteriota</taxon>
        <taxon>Terriglobia</taxon>
        <taxon>Bryobacterales</taxon>
        <taxon>Solibacteraceae</taxon>
        <taxon>Candidatus Solibacter</taxon>
    </lineage>
</organism>
<dbReference type="AlphaFoldDB" id="Q023C8"/>
<gene>
    <name evidence="1" type="ordered locus">Acid_2933</name>
</gene>
<name>Q023C8_SOLUE</name>
<dbReference type="InParanoid" id="Q023C8"/>
<accession>Q023C8</accession>
<protein>
    <submittedName>
        <fullName evidence="1">Uncharacterized protein</fullName>
    </submittedName>
</protein>
<sequence>MKMRLQGDSLRLRVGQSDIARLRDQGAVEESVSFGSGAALVYRIQSDGYTETLHADFDGGVVTVHIAADRAQAWTSSDEVGVYAQNGGLSIAIEKDFRCLTRTEPEPDAFPHQGPLIIERKLQNAHYDWRKT</sequence>
<proteinExistence type="predicted"/>
<dbReference type="EMBL" id="CP000473">
    <property type="protein sequence ID" value="ABJ83918.1"/>
    <property type="molecule type" value="Genomic_DNA"/>
</dbReference>
<dbReference type="HOGENOM" id="CLU_162613_0_0_0"/>
<dbReference type="eggNOG" id="ENOG5033E2F">
    <property type="taxonomic scope" value="Bacteria"/>
</dbReference>
<reference evidence="1" key="1">
    <citation type="submission" date="2006-10" db="EMBL/GenBank/DDBJ databases">
        <title>Complete sequence of Solibacter usitatus Ellin6076.</title>
        <authorList>
            <consortium name="US DOE Joint Genome Institute"/>
            <person name="Copeland A."/>
            <person name="Lucas S."/>
            <person name="Lapidus A."/>
            <person name="Barry K."/>
            <person name="Detter J.C."/>
            <person name="Glavina del Rio T."/>
            <person name="Hammon N."/>
            <person name="Israni S."/>
            <person name="Dalin E."/>
            <person name="Tice H."/>
            <person name="Pitluck S."/>
            <person name="Thompson L.S."/>
            <person name="Brettin T."/>
            <person name="Bruce D."/>
            <person name="Han C."/>
            <person name="Tapia R."/>
            <person name="Gilna P."/>
            <person name="Schmutz J."/>
            <person name="Larimer F."/>
            <person name="Land M."/>
            <person name="Hauser L."/>
            <person name="Kyrpides N."/>
            <person name="Mikhailova N."/>
            <person name="Janssen P.H."/>
            <person name="Kuske C.R."/>
            <person name="Richardson P."/>
        </authorList>
    </citation>
    <scope>NUCLEOTIDE SEQUENCE</scope>
    <source>
        <strain evidence="1">Ellin6076</strain>
    </source>
</reference>
<dbReference type="InterPro" id="IPR053825">
    <property type="entry name" value="DUF7009"/>
</dbReference>
<dbReference type="STRING" id="234267.Acid_2933"/>
<dbReference type="KEGG" id="sus:Acid_2933"/>
<evidence type="ECO:0000313" key="1">
    <source>
        <dbReference type="EMBL" id="ABJ83918.1"/>
    </source>
</evidence>
<dbReference type="Pfam" id="PF22668">
    <property type="entry name" value="DUF7009"/>
    <property type="match status" value="1"/>
</dbReference>
<dbReference type="OrthoDB" id="122283at2"/>